<gene>
    <name evidence="2" type="ORF">ACFFGG_07605</name>
</gene>
<keyword evidence="1" id="KW-1133">Transmembrane helix</keyword>
<organism evidence="2 3">
    <name type="scientific">Ottowia pentelensis</name>
    <dbReference type="NCBI Taxonomy" id="511108"/>
    <lineage>
        <taxon>Bacteria</taxon>
        <taxon>Pseudomonadati</taxon>
        <taxon>Pseudomonadota</taxon>
        <taxon>Betaproteobacteria</taxon>
        <taxon>Burkholderiales</taxon>
        <taxon>Comamonadaceae</taxon>
        <taxon>Ottowia</taxon>
    </lineage>
</organism>
<evidence type="ECO:0000313" key="3">
    <source>
        <dbReference type="Proteomes" id="UP001589834"/>
    </source>
</evidence>
<name>A0ABV6PS82_9BURK</name>
<keyword evidence="3" id="KW-1185">Reference proteome</keyword>
<accession>A0ABV6PS82</accession>
<sequence>MTLFRLLILLALLAAAVSYGMFAHTGQQRHRRRGWLILKWTLLAAFGFFAVLFVQQLWPRA</sequence>
<dbReference type="Proteomes" id="UP001589834">
    <property type="component" value="Unassembled WGS sequence"/>
</dbReference>
<keyword evidence="1" id="KW-0472">Membrane</keyword>
<keyword evidence="1" id="KW-0812">Transmembrane</keyword>
<dbReference type="RefSeq" id="WP_377481718.1">
    <property type="nucleotide sequence ID" value="NZ_JBHLTN010000014.1"/>
</dbReference>
<evidence type="ECO:0008006" key="4">
    <source>
        <dbReference type="Google" id="ProtNLM"/>
    </source>
</evidence>
<comment type="caution">
    <text evidence="2">The sequence shown here is derived from an EMBL/GenBank/DDBJ whole genome shotgun (WGS) entry which is preliminary data.</text>
</comment>
<evidence type="ECO:0000313" key="2">
    <source>
        <dbReference type="EMBL" id="MFC0592419.1"/>
    </source>
</evidence>
<reference evidence="2 3" key="1">
    <citation type="submission" date="2024-09" db="EMBL/GenBank/DDBJ databases">
        <authorList>
            <person name="Sun Q."/>
            <person name="Mori K."/>
        </authorList>
    </citation>
    <scope>NUCLEOTIDE SEQUENCE [LARGE SCALE GENOMIC DNA]</scope>
    <source>
        <strain evidence="2 3">NCAIM B.02336</strain>
    </source>
</reference>
<evidence type="ECO:0000256" key="1">
    <source>
        <dbReference type="SAM" id="Phobius"/>
    </source>
</evidence>
<feature type="transmembrane region" description="Helical" evidence="1">
    <location>
        <begin position="35"/>
        <end position="54"/>
    </location>
</feature>
<proteinExistence type="predicted"/>
<protein>
    <recommendedName>
        <fullName evidence="4">DUF2909 domain-containing protein</fullName>
    </recommendedName>
</protein>
<dbReference type="EMBL" id="JBHLTN010000014">
    <property type="protein sequence ID" value="MFC0592419.1"/>
    <property type="molecule type" value="Genomic_DNA"/>
</dbReference>